<comment type="caution">
    <text evidence="10">The sequence shown here is derived from an EMBL/GenBank/DDBJ whole genome shotgun (WGS) entry which is preliminary data.</text>
</comment>
<dbReference type="SUPFAM" id="SSF46565">
    <property type="entry name" value="Chaperone J-domain"/>
    <property type="match status" value="1"/>
</dbReference>
<evidence type="ECO:0000256" key="2">
    <source>
        <dbReference type="ARBA" id="ARBA00022729"/>
    </source>
</evidence>
<evidence type="ECO:0000256" key="1">
    <source>
        <dbReference type="ARBA" id="ARBA00022692"/>
    </source>
</evidence>
<dbReference type="PANTHER" id="PTHR44653:SF2">
    <property type="entry name" value="DNAJ HOMOLOG SUBFAMILY C MEMBER 1"/>
    <property type="match status" value="1"/>
</dbReference>
<evidence type="ECO:0000313" key="11">
    <source>
        <dbReference type="Proteomes" id="UP001362899"/>
    </source>
</evidence>
<dbReference type="InterPro" id="IPR036869">
    <property type="entry name" value="J_dom_sf"/>
</dbReference>
<gene>
    <name evidence="10" type="ORF">DASB73_008970</name>
</gene>
<feature type="region of interest" description="Disordered" evidence="6">
    <location>
        <begin position="252"/>
        <end position="279"/>
    </location>
</feature>
<proteinExistence type="predicted"/>
<evidence type="ECO:0000256" key="6">
    <source>
        <dbReference type="SAM" id="MobiDB-lite"/>
    </source>
</evidence>
<organism evidence="10 11">
    <name type="scientific">Starmerella bacillaris</name>
    <name type="common">Yeast</name>
    <name type="synonym">Candida zemplinina</name>
    <dbReference type="NCBI Taxonomy" id="1247836"/>
    <lineage>
        <taxon>Eukaryota</taxon>
        <taxon>Fungi</taxon>
        <taxon>Dikarya</taxon>
        <taxon>Ascomycota</taxon>
        <taxon>Saccharomycotina</taxon>
        <taxon>Dipodascomycetes</taxon>
        <taxon>Dipodascales</taxon>
        <taxon>Trichomonascaceae</taxon>
        <taxon>Starmerella</taxon>
    </lineage>
</organism>
<keyword evidence="2 8" id="KW-0732">Signal</keyword>
<reference evidence="10 11" key="1">
    <citation type="journal article" date="2023" name="Elife">
        <title>Identification of key yeast species and microbe-microbe interactions impacting larval growth of Drosophila in the wild.</title>
        <authorList>
            <person name="Mure A."/>
            <person name="Sugiura Y."/>
            <person name="Maeda R."/>
            <person name="Honda K."/>
            <person name="Sakurai N."/>
            <person name="Takahashi Y."/>
            <person name="Watada M."/>
            <person name="Katoh T."/>
            <person name="Gotoh A."/>
            <person name="Gotoh Y."/>
            <person name="Taniguchi I."/>
            <person name="Nakamura K."/>
            <person name="Hayashi T."/>
            <person name="Katayama T."/>
            <person name="Uemura T."/>
            <person name="Hattori Y."/>
        </authorList>
    </citation>
    <scope>NUCLEOTIDE SEQUENCE [LARGE SCALE GENOMIC DNA]</scope>
    <source>
        <strain evidence="10 11">SB-73</strain>
    </source>
</reference>
<dbReference type="EMBL" id="BTGC01000003">
    <property type="protein sequence ID" value="GMM49939.1"/>
    <property type="molecule type" value="Genomic_DNA"/>
</dbReference>
<keyword evidence="4 7" id="KW-0472">Membrane</keyword>
<keyword evidence="3 7" id="KW-1133">Transmembrane helix</keyword>
<evidence type="ECO:0000259" key="9">
    <source>
        <dbReference type="PROSITE" id="PS50076"/>
    </source>
</evidence>
<dbReference type="CDD" id="cd06257">
    <property type="entry name" value="DnaJ"/>
    <property type="match status" value="1"/>
</dbReference>
<protein>
    <submittedName>
        <fullName evidence="10">Erj5 protein</fullName>
    </submittedName>
</protein>
<dbReference type="Pfam" id="PF00226">
    <property type="entry name" value="DnaJ"/>
    <property type="match status" value="1"/>
</dbReference>
<dbReference type="GO" id="GO:0012505">
    <property type="term" value="C:endomembrane system"/>
    <property type="evidence" value="ECO:0007669"/>
    <property type="project" value="UniProtKB-SubCell"/>
</dbReference>
<name>A0AAV5RHD8_STABA</name>
<dbReference type="InterPro" id="IPR001623">
    <property type="entry name" value="DnaJ_domain"/>
</dbReference>
<dbReference type="Proteomes" id="UP001362899">
    <property type="component" value="Unassembled WGS sequence"/>
</dbReference>
<dbReference type="AlphaFoldDB" id="A0AAV5RHD8"/>
<keyword evidence="11" id="KW-1185">Reference proteome</keyword>
<dbReference type="PRINTS" id="PR00625">
    <property type="entry name" value="JDOMAIN"/>
</dbReference>
<evidence type="ECO:0000256" key="4">
    <source>
        <dbReference type="ARBA" id="ARBA00023136"/>
    </source>
</evidence>
<dbReference type="SMART" id="SM00271">
    <property type="entry name" value="DnaJ"/>
    <property type="match status" value="1"/>
</dbReference>
<accession>A0AAV5RHD8</accession>
<dbReference type="PANTHER" id="PTHR44653">
    <property type="entry name" value="DNAJ HOMOLOG SUBFAMILY C MEMBER 1"/>
    <property type="match status" value="1"/>
</dbReference>
<evidence type="ECO:0000256" key="8">
    <source>
        <dbReference type="SAM" id="SignalP"/>
    </source>
</evidence>
<comment type="subcellular location">
    <subcellularLocation>
        <location evidence="5">Endomembrane system</location>
        <topology evidence="5">Single-pass membrane protein</topology>
    </subcellularLocation>
</comment>
<dbReference type="InterPro" id="IPR052606">
    <property type="entry name" value="DnaJ_domain_protein"/>
</dbReference>
<feature type="signal peptide" evidence="8">
    <location>
        <begin position="1"/>
        <end position="15"/>
    </location>
</feature>
<evidence type="ECO:0000256" key="3">
    <source>
        <dbReference type="ARBA" id="ARBA00022989"/>
    </source>
</evidence>
<feature type="transmembrane region" description="Helical" evidence="7">
    <location>
        <begin position="125"/>
        <end position="146"/>
    </location>
</feature>
<keyword evidence="1 7" id="KW-0812">Transmembrane</keyword>
<dbReference type="PROSITE" id="PS50076">
    <property type="entry name" value="DNAJ_2"/>
    <property type="match status" value="1"/>
</dbReference>
<sequence length="279" mass="31771">MSFISAVLLPAVVLGFQQIDIDLFQLQDAITKDLGGDSDFYKWLGVKRNAKNKEIISAYRKVSRKLHPDRNPEAGANERFARLNQAYKYLRSEARERYDYYLSKGFPSFDADTDQWSYKRYRPSLIFSVILVALIAWFLEYIVMVVTANRKRAYFENLVKSARSEAAEASKTGVVTARTQVKLHGDKTFSVYPTGEVYYEGAKVDPEVIPIPTWKDTFIFRKIYGSKPVTESGDVLESESDISKEETVNIDSDDVETPEVKKGASRRRKAAARGKAKIF</sequence>
<evidence type="ECO:0000256" key="7">
    <source>
        <dbReference type="SAM" id="Phobius"/>
    </source>
</evidence>
<evidence type="ECO:0000313" key="10">
    <source>
        <dbReference type="EMBL" id="GMM49939.1"/>
    </source>
</evidence>
<feature type="compositionally biased region" description="Basic residues" evidence="6">
    <location>
        <begin position="263"/>
        <end position="279"/>
    </location>
</feature>
<feature type="domain" description="J" evidence="9">
    <location>
        <begin position="39"/>
        <end position="102"/>
    </location>
</feature>
<feature type="chain" id="PRO_5043943985" evidence="8">
    <location>
        <begin position="16"/>
        <end position="279"/>
    </location>
</feature>
<evidence type="ECO:0000256" key="5">
    <source>
        <dbReference type="ARBA" id="ARBA00037847"/>
    </source>
</evidence>
<dbReference type="Gene3D" id="1.10.287.110">
    <property type="entry name" value="DnaJ domain"/>
    <property type="match status" value="1"/>
</dbReference>